<evidence type="ECO:0000256" key="8">
    <source>
        <dbReference type="ARBA" id="ARBA00046332"/>
    </source>
</evidence>
<evidence type="ECO:0000256" key="6">
    <source>
        <dbReference type="ARBA" id="ARBA00023014"/>
    </source>
</evidence>
<dbReference type="InterPro" id="IPR041854">
    <property type="entry name" value="BFD-like_2Fe2S-bd_dom_sf"/>
</dbReference>
<dbReference type="InterPro" id="IPR052371">
    <property type="entry name" value="BFD-associated_ferredoxin"/>
</dbReference>
<dbReference type="Proteomes" id="UP000612361">
    <property type="component" value="Unassembled WGS sequence"/>
</dbReference>
<proteinExistence type="inferred from homology"/>
<dbReference type="AlphaFoldDB" id="A0A923KVZ1"/>
<keyword evidence="6" id="KW-0411">Iron-sulfur</keyword>
<dbReference type="GO" id="GO:0046872">
    <property type="term" value="F:metal ion binding"/>
    <property type="evidence" value="ECO:0007669"/>
    <property type="project" value="UniProtKB-KW"/>
</dbReference>
<evidence type="ECO:0000259" key="9">
    <source>
        <dbReference type="Pfam" id="PF04324"/>
    </source>
</evidence>
<protein>
    <recommendedName>
        <fullName evidence="7">Bacterioferritin-associated ferredoxin</fullName>
    </recommendedName>
</protein>
<reference evidence="10" key="1">
    <citation type="submission" date="2020-08" db="EMBL/GenBank/DDBJ databases">
        <title>Novel species isolated from subtropical streams in China.</title>
        <authorList>
            <person name="Lu H."/>
        </authorList>
    </citation>
    <scope>NUCLEOTIDE SEQUENCE</scope>
    <source>
        <strain evidence="10">CY7W</strain>
    </source>
</reference>
<evidence type="ECO:0000313" key="11">
    <source>
        <dbReference type="Proteomes" id="UP000612361"/>
    </source>
</evidence>
<dbReference type="EMBL" id="JACOGG010000011">
    <property type="protein sequence ID" value="MBC3935932.1"/>
    <property type="molecule type" value="Genomic_DNA"/>
</dbReference>
<dbReference type="Gene3D" id="1.10.10.1100">
    <property type="entry name" value="BFD-like [2Fe-2S]-binding domain"/>
    <property type="match status" value="1"/>
</dbReference>
<name>A0A923KVZ1_9BURK</name>
<keyword evidence="3" id="KW-0479">Metal-binding</keyword>
<accession>A0A923KVZ1</accession>
<keyword evidence="2" id="KW-0001">2Fe-2S</keyword>
<evidence type="ECO:0000256" key="7">
    <source>
        <dbReference type="ARBA" id="ARBA00039386"/>
    </source>
</evidence>
<keyword evidence="11" id="KW-1185">Reference proteome</keyword>
<dbReference type="GO" id="GO:0051537">
    <property type="term" value="F:2 iron, 2 sulfur cluster binding"/>
    <property type="evidence" value="ECO:0007669"/>
    <property type="project" value="UniProtKB-KW"/>
</dbReference>
<keyword evidence="5" id="KW-0408">Iron</keyword>
<feature type="domain" description="BFD-like [2Fe-2S]-binding" evidence="9">
    <location>
        <begin position="2"/>
        <end position="50"/>
    </location>
</feature>
<dbReference type="Pfam" id="PF04324">
    <property type="entry name" value="Fer2_BFD"/>
    <property type="match status" value="1"/>
</dbReference>
<evidence type="ECO:0000256" key="4">
    <source>
        <dbReference type="ARBA" id="ARBA00022982"/>
    </source>
</evidence>
<dbReference type="RefSeq" id="WP_186881502.1">
    <property type="nucleotide sequence ID" value="NZ_JACOGG010000011.1"/>
</dbReference>
<evidence type="ECO:0000256" key="3">
    <source>
        <dbReference type="ARBA" id="ARBA00022723"/>
    </source>
</evidence>
<dbReference type="PANTHER" id="PTHR37424">
    <property type="entry name" value="BACTERIOFERRITIN-ASSOCIATED FERREDOXIN"/>
    <property type="match status" value="1"/>
</dbReference>
<comment type="similarity">
    <text evidence="8">Belongs to the Bfd family.</text>
</comment>
<dbReference type="InterPro" id="IPR007419">
    <property type="entry name" value="BFD-like_2Fe2S-bd_dom"/>
</dbReference>
<comment type="caution">
    <text evidence="10">The sequence shown here is derived from an EMBL/GenBank/DDBJ whole genome shotgun (WGS) entry which is preliminary data.</text>
</comment>
<keyword evidence="4" id="KW-0249">Electron transport</keyword>
<dbReference type="PANTHER" id="PTHR37424:SF1">
    <property type="entry name" value="BACTERIOFERRITIN-ASSOCIATED FERREDOXIN"/>
    <property type="match status" value="1"/>
</dbReference>
<keyword evidence="1" id="KW-0813">Transport</keyword>
<evidence type="ECO:0000313" key="10">
    <source>
        <dbReference type="EMBL" id="MBC3935932.1"/>
    </source>
</evidence>
<evidence type="ECO:0000256" key="1">
    <source>
        <dbReference type="ARBA" id="ARBA00022448"/>
    </source>
</evidence>
<gene>
    <name evidence="10" type="ORF">H8K47_11220</name>
</gene>
<organism evidence="10 11">
    <name type="scientific">Undibacterium rugosum</name>
    <dbReference type="NCBI Taxonomy" id="2762291"/>
    <lineage>
        <taxon>Bacteria</taxon>
        <taxon>Pseudomonadati</taxon>
        <taxon>Pseudomonadota</taxon>
        <taxon>Betaproteobacteria</taxon>
        <taxon>Burkholderiales</taxon>
        <taxon>Oxalobacteraceae</taxon>
        <taxon>Undibacterium</taxon>
    </lineage>
</organism>
<evidence type="ECO:0000256" key="5">
    <source>
        <dbReference type="ARBA" id="ARBA00023004"/>
    </source>
</evidence>
<evidence type="ECO:0000256" key="2">
    <source>
        <dbReference type="ARBA" id="ARBA00022714"/>
    </source>
</evidence>
<sequence length="78" mass="8457">MIVCVCHNVSEKKIQRAYDAGMTTFAAIRDNLEVGTCCGKCAGCARQVLRDCAQQTTSQSGLQLLLHKLQMPVEAMPA</sequence>